<sequence>MSKTNYKSNPRNFNLILIHNIEQHRYKPSYQRQKEISKQNETLVTNMIKIHSRTNQHDVQQETKLTYFNQFEQQQLAYKRATRIVERRSQSKDKAISRLGANNSKLDLNSSIRSQKSVKSFQPQNQAQTPTTKKFSTLQPQQSNLKIRNKSALSTSSTTQRLKGQNSILIVDQSASRSNQKQQKSQSFLADQKSFNTTLNRTINQNDRSKSSIRSSNSKQSNLSLKRPIRPVLKPLNLKSNKLSNTMRSKSTQNKQFKIRSKTPLNVTEQRKQQILKSLNDTKYMLEQHQIEENLKFNQFAMTNAFTYLKNNHKLDRKQILKKNKQEIFMECDKIEQSMKSIKLA</sequence>
<feature type="compositionally biased region" description="Low complexity" evidence="1">
    <location>
        <begin position="233"/>
        <end position="245"/>
    </location>
</feature>
<evidence type="ECO:0000313" key="3">
    <source>
        <dbReference type="Proteomes" id="UP000039865"/>
    </source>
</evidence>
<accession>A0A077ZPQ6</accession>
<dbReference type="InParanoid" id="A0A077ZPQ6"/>
<feature type="compositionally biased region" description="Low complexity" evidence="1">
    <location>
        <begin position="212"/>
        <end position="226"/>
    </location>
</feature>
<gene>
    <name evidence="2" type="primary">Contig6545.g7001</name>
    <name evidence="2" type="ORF">STYLEM_898</name>
</gene>
<dbReference type="EMBL" id="CCKQ01000849">
    <property type="protein sequence ID" value="CDW71947.1"/>
    <property type="molecule type" value="Genomic_DNA"/>
</dbReference>
<organism evidence="2 3">
    <name type="scientific">Stylonychia lemnae</name>
    <name type="common">Ciliate</name>
    <dbReference type="NCBI Taxonomy" id="5949"/>
    <lineage>
        <taxon>Eukaryota</taxon>
        <taxon>Sar</taxon>
        <taxon>Alveolata</taxon>
        <taxon>Ciliophora</taxon>
        <taxon>Intramacronucleata</taxon>
        <taxon>Spirotrichea</taxon>
        <taxon>Stichotrichia</taxon>
        <taxon>Sporadotrichida</taxon>
        <taxon>Oxytrichidae</taxon>
        <taxon>Stylonychinae</taxon>
        <taxon>Stylonychia</taxon>
    </lineage>
</organism>
<name>A0A077ZPQ6_STYLE</name>
<feature type="compositionally biased region" description="Polar residues" evidence="1">
    <location>
        <begin position="246"/>
        <end position="256"/>
    </location>
</feature>
<proteinExistence type="predicted"/>
<dbReference type="Proteomes" id="UP000039865">
    <property type="component" value="Unassembled WGS sequence"/>
</dbReference>
<evidence type="ECO:0000256" key="1">
    <source>
        <dbReference type="SAM" id="MobiDB-lite"/>
    </source>
</evidence>
<protein>
    <submittedName>
        <fullName evidence="2">Uncharacterized protein</fullName>
    </submittedName>
</protein>
<feature type="region of interest" description="Disordered" evidence="1">
    <location>
        <begin position="173"/>
        <end position="264"/>
    </location>
</feature>
<feature type="compositionally biased region" description="Polar residues" evidence="1">
    <location>
        <begin position="193"/>
        <end position="204"/>
    </location>
</feature>
<dbReference type="AlphaFoldDB" id="A0A077ZPQ6"/>
<reference evidence="2 3" key="1">
    <citation type="submission" date="2014-06" db="EMBL/GenBank/DDBJ databases">
        <authorList>
            <person name="Swart Estienne"/>
        </authorList>
    </citation>
    <scope>NUCLEOTIDE SEQUENCE [LARGE SCALE GENOMIC DNA]</scope>
    <source>
        <strain evidence="2 3">130c</strain>
    </source>
</reference>
<feature type="region of interest" description="Disordered" evidence="1">
    <location>
        <begin position="114"/>
        <end position="160"/>
    </location>
</feature>
<evidence type="ECO:0000313" key="2">
    <source>
        <dbReference type="EMBL" id="CDW71947.1"/>
    </source>
</evidence>
<feature type="compositionally biased region" description="Low complexity" evidence="1">
    <location>
        <begin position="173"/>
        <end position="187"/>
    </location>
</feature>
<keyword evidence="3" id="KW-1185">Reference proteome</keyword>